<evidence type="ECO:0000256" key="1">
    <source>
        <dbReference type="SAM" id="MobiDB-lite"/>
    </source>
</evidence>
<feature type="region of interest" description="Disordered" evidence="1">
    <location>
        <begin position="40"/>
        <end position="59"/>
    </location>
</feature>
<protein>
    <submittedName>
        <fullName evidence="2">Uncharacterized protein</fullName>
    </submittedName>
</protein>
<sequence>MMMGQPVGPQPGPRPQPQPAGLRFRRVGNNWLVGLQPNQQMQQPQPGQAGWNGVMGNAAAPGPPLQPRVRLVNIRIPVRALVQLAVLGLVLYQHCPPGRFLLLALGGMLFYLAGLTPLRQYLQRLAGLTPPPRPGPPQPHAHPAPPPAGAHHPAAGNPGDAGQAPEAPHGGGPQVQGGLPAAGIPMHAGGNPAAGGMRPAGGLIHELQAFVIGFFTSLLPGWNANAEDAAAFAAAEAAAAADEAGAGF</sequence>
<dbReference type="GO" id="GO:0030968">
    <property type="term" value="P:endoplasmic reticulum unfolded protein response"/>
    <property type="evidence" value="ECO:0007669"/>
    <property type="project" value="TreeGrafter"/>
</dbReference>
<comment type="caution">
    <text evidence="2">The sequence shown here is derived from an EMBL/GenBank/DDBJ whole genome shotgun (WGS) entry which is preliminary data.</text>
</comment>
<name>A0AAW1RBY8_9CHLO</name>
<feature type="compositionally biased region" description="Pro residues" evidence="1">
    <location>
        <begin position="129"/>
        <end position="148"/>
    </location>
</feature>
<keyword evidence="3" id="KW-1185">Reference proteome</keyword>
<dbReference type="InterPro" id="IPR039751">
    <property type="entry name" value="HERPUD1/2"/>
</dbReference>
<gene>
    <name evidence="2" type="ORF">WJX74_004220</name>
</gene>
<dbReference type="AlphaFoldDB" id="A0AAW1RBY8"/>
<feature type="region of interest" description="Disordered" evidence="1">
    <location>
        <begin position="1"/>
        <end position="21"/>
    </location>
</feature>
<evidence type="ECO:0000313" key="2">
    <source>
        <dbReference type="EMBL" id="KAK9831125.1"/>
    </source>
</evidence>
<proteinExistence type="predicted"/>
<accession>A0AAW1RBY8</accession>
<dbReference type="Proteomes" id="UP001438707">
    <property type="component" value="Unassembled WGS sequence"/>
</dbReference>
<dbReference type="PANTHER" id="PTHR12943">
    <property type="entry name" value="HOMOCYSTEINE-RESPONSIVE ENDOPLASMIC RETICULUM-RESIDENT UNIQUITIN-LIKE DOMAIN HERPUD PROTEIN FAMILY MEMBER"/>
    <property type="match status" value="1"/>
</dbReference>
<feature type="compositionally biased region" description="Pro residues" evidence="1">
    <location>
        <begin position="8"/>
        <end position="18"/>
    </location>
</feature>
<evidence type="ECO:0000313" key="3">
    <source>
        <dbReference type="Proteomes" id="UP001438707"/>
    </source>
</evidence>
<organism evidence="2 3">
    <name type="scientific">Apatococcus lobatus</name>
    <dbReference type="NCBI Taxonomy" id="904363"/>
    <lineage>
        <taxon>Eukaryota</taxon>
        <taxon>Viridiplantae</taxon>
        <taxon>Chlorophyta</taxon>
        <taxon>core chlorophytes</taxon>
        <taxon>Trebouxiophyceae</taxon>
        <taxon>Chlorellales</taxon>
        <taxon>Chlorellaceae</taxon>
        <taxon>Apatococcus</taxon>
    </lineage>
</organism>
<feature type="compositionally biased region" description="Low complexity" evidence="1">
    <location>
        <begin position="149"/>
        <end position="162"/>
    </location>
</feature>
<dbReference type="EMBL" id="JALJOS010000014">
    <property type="protein sequence ID" value="KAK9831125.1"/>
    <property type="molecule type" value="Genomic_DNA"/>
</dbReference>
<reference evidence="2 3" key="1">
    <citation type="journal article" date="2024" name="Nat. Commun.">
        <title>Phylogenomics reveals the evolutionary origins of lichenization in chlorophyte algae.</title>
        <authorList>
            <person name="Puginier C."/>
            <person name="Libourel C."/>
            <person name="Otte J."/>
            <person name="Skaloud P."/>
            <person name="Haon M."/>
            <person name="Grisel S."/>
            <person name="Petersen M."/>
            <person name="Berrin J.G."/>
            <person name="Delaux P.M."/>
            <person name="Dal Grande F."/>
            <person name="Keller J."/>
        </authorList>
    </citation>
    <scope>NUCLEOTIDE SEQUENCE [LARGE SCALE GENOMIC DNA]</scope>
    <source>
        <strain evidence="2 3">SAG 2145</strain>
    </source>
</reference>
<dbReference type="PANTHER" id="PTHR12943:SF27">
    <property type="entry name" value="HOMOCYSTEINE-INDUCED ENDOPLASMIC RETICULUM PROTEIN, ISOFORM A"/>
    <property type="match status" value="1"/>
</dbReference>
<feature type="region of interest" description="Disordered" evidence="1">
    <location>
        <begin position="126"/>
        <end position="193"/>
    </location>
</feature>